<dbReference type="InterPro" id="IPR050953">
    <property type="entry name" value="N4_N6_ade-DNA_methylase"/>
</dbReference>
<dbReference type="Proteomes" id="UP001155077">
    <property type="component" value="Unassembled WGS sequence"/>
</dbReference>
<dbReference type="PANTHER" id="PTHR33841:SF1">
    <property type="entry name" value="DNA METHYLTRANSFERASE A"/>
    <property type="match status" value="1"/>
</dbReference>
<accession>A0ABT0Z1W3</accession>
<dbReference type="PRINTS" id="PR00507">
    <property type="entry name" value="N12N6MTFRASE"/>
</dbReference>
<dbReference type="RefSeq" id="WP_252113019.1">
    <property type="nucleotide sequence ID" value="NZ_JAMSCK010000003.1"/>
</dbReference>
<evidence type="ECO:0000313" key="8">
    <source>
        <dbReference type="Proteomes" id="UP001155077"/>
    </source>
</evidence>
<name>A0ABT0Z1W3_9FLAO</name>
<dbReference type="Pfam" id="PF07669">
    <property type="entry name" value="Eco57I"/>
    <property type="match status" value="1"/>
</dbReference>
<organism evidence="7 8">
    <name type="scientific">Gramella jeungdoensis</name>
    <dbReference type="NCBI Taxonomy" id="708091"/>
    <lineage>
        <taxon>Bacteria</taxon>
        <taxon>Pseudomonadati</taxon>
        <taxon>Bacteroidota</taxon>
        <taxon>Flavobacteriia</taxon>
        <taxon>Flavobacteriales</taxon>
        <taxon>Flavobacteriaceae</taxon>
        <taxon>Christiangramia</taxon>
    </lineage>
</organism>
<dbReference type="EC" id="2.1.1.72" evidence="1"/>
<dbReference type="InterPro" id="IPR029063">
    <property type="entry name" value="SAM-dependent_MTases_sf"/>
</dbReference>
<keyword evidence="8" id="KW-1185">Reference proteome</keyword>
<comment type="catalytic activity">
    <reaction evidence="5">
        <text>a 2'-deoxyadenosine in DNA + S-adenosyl-L-methionine = an N(6)-methyl-2'-deoxyadenosine in DNA + S-adenosyl-L-homocysteine + H(+)</text>
        <dbReference type="Rhea" id="RHEA:15197"/>
        <dbReference type="Rhea" id="RHEA-COMP:12418"/>
        <dbReference type="Rhea" id="RHEA-COMP:12419"/>
        <dbReference type="ChEBI" id="CHEBI:15378"/>
        <dbReference type="ChEBI" id="CHEBI:57856"/>
        <dbReference type="ChEBI" id="CHEBI:59789"/>
        <dbReference type="ChEBI" id="CHEBI:90615"/>
        <dbReference type="ChEBI" id="CHEBI:90616"/>
        <dbReference type="EC" id="2.1.1.72"/>
    </reaction>
</comment>
<reference evidence="7" key="1">
    <citation type="submission" date="2022-06" db="EMBL/GenBank/DDBJ databases">
        <title>Gramella sediminis sp. nov., isolated from deep-sea sediment of the Indian Ocean.</title>
        <authorList>
            <person name="Yang L."/>
        </authorList>
    </citation>
    <scope>NUCLEOTIDE SEQUENCE</scope>
    <source>
        <strain evidence="7">HMD3159</strain>
    </source>
</reference>
<sequence>MINQLITNLNNGNIRLFFESKITSFKPEQEVFENIVSEEKPFADPVKIGHAELNNHEELLVFSCAYRSELTARSAKKQQFEIAKKILTEDFKDGAIFIFYDDAGNFRFSFIRKNYGSETSKYSNWKRFTYYVDPLKKNQTFRTRMESCRFDSLDSIQNCFSVEPLSKKFYEDLSYWYFASFDEVEFPNDRKEKEYNLKANAMIRLITRLIFIWFMKQKGLVPGELFEKRKLNGLLHWKDSTGSTYYKAILQNLFFATLNTPQEIGRKFVTSQFGVQNFYRYRRFIKDEQYFYELMNPIPFLNGGLFENLDIVFTGDKENNMSRTEIRIDCFSDNKKNENRLKVPDYLFFGERRADISRFFEDKRCADVEISGLIDILNRYDFTIDENTPEDQEVALDPELLGTVFENLLASYNPETEKTARKESGSFYTPRPIVNYMVKESLECYLEGAVNIKKEYLEQLFDPNEKLDLEKEEKIKIVSALSHIKVLDPACGSGAFPMGCLQHLVSVLNKLDPENQFWKEAQIAKLKAELNNSVDYRDYDSLKENIETIFNNEFNDPDYARKLFLIQNCLYGVDIQPIAMQISKLRFFISLLVEQKTDREKENFGVLPLPNLETKFVAANSLLRLDDGLSRQKGTLGMGKLQNVQVLKKEEELASVREKYFSARTPKTKSKYRGEDKKIREEIASLLIEDGWDNDAAYNIAQWDPFNPNSKAEWFDPEWMFGLKDFDLIIGNPPYSQVKKNTYDKKIFPYSEGKDKGKQNLYKLFVENSFILSRRNGIACMIVQSSLLGDLSATYTRELLLKNTSILKIIEFPKKSKDAEGQVFSSVLQGTCIYIFKKKIPIKNHNFSISIQNNVKTISNPVFEKIGQKELLTIYPDAYYIPLIKENYSQILEKLPAKTFPLSILIREISQGDLNLTTSKKYFSEVISEVKLYRGKNVRRFLLNSEACEFLDEEFLPDQVELNSENEFIVLQEITGTTDKYRLHSCLTVLGESYLFGHTANKILLNDQSLNKLIMGLLNSKFLDWFFRITSTNNHVMGYELKQLPIPNDFQTAQPLMERIIGDIQYRTERGIPFEEFEEELNFLVYSLYDLSYDEILMVDPDTNIIRSDYEKRALLT</sequence>
<evidence type="ECO:0000256" key="2">
    <source>
        <dbReference type="ARBA" id="ARBA00022603"/>
    </source>
</evidence>
<proteinExistence type="predicted"/>
<feature type="domain" description="Type II methyltransferase M.TaqI-like" evidence="6">
    <location>
        <begin position="568"/>
        <end position="815"/>
    </location>
</feature>
<evidence type="ECO:0000256" key="1">
    <source>
        <dbReference type="ARBA" id="ARBA00011900"/>
    </source>
</evidence>
<dbReference type="PROSITE" id="PS00092">
    <property type="entry name" value="N6_MTASE"/>
    <property type="match status" value="1"/>
</dbReference>
<dbReference type="InterPro" id="IPR011639">
    <property type="entry name" value="MethylTrfase_TaqI-like_dom"/>
</dbReference>
<dbReference type="InterPro" id="IPR002052">
    <property type="entry name" value="DNA_methylase_N6_adenine_CS"/>
</dbReference>
<evidence type="ECO:0000256" key="4">
    <source>
        <dbReference type="ARBA" id="ARBA00022691"/>
    </source>
</evidence>
<evidence type="ECO:0000259" key="6">
    <source>
        <dbReference type="Pfam" id="PF07669"/>
    </source>
</evidence>
<dbReference type="SUPFAM" id="SSF53335">
    <property type="entry name" value="S-adenosyl-L-methionine-dependent methyltransferases"/>
    <property type="match status" value="1"/>
</dbReference>
<evidence type="ECO:0000313" key="7">
    <source>
        <dbReference type="EMBL" id="MCM8569702.1"/>
    </source>
</evidence>
<dbReference type="PANTHER" id="PTHR33841">
    <property type="entry name" value="DNA METHYLTRANSFERASE YEEA-RELATED"/>
    <property type="match status" value="1"/>
</dbReference>
<evidence type="ECO:0000256" key="3">
    <source>
        <dbReference type="ARBA" id="ARBA00022679"/>
    </source>
</evidence>
<dbReference type="GO" id="GO:0032259">
    <property type="term" value="P:methylation"/>
    <property type="evidence" value="ECO:0007669"/>
    <property type="project" value="UniProtKB-KW"/>
</dbReference>
<gene>
    <name evidence="7" type="ORF">NE848_09945</name>
</gene>
<protein>
    <recommendedName>
        <fullName evidence="1">site-specific DNA-methyltransferase (adenine-specific)</fullName>
        <ecNumber evidence="1">2.1.1.72</ecNumber>
    </recommendedName>
</protein>
<evidence type="ECO:0000256" key="5">
    <source>
        <dbReference type="ARBA" id="ARBA00047942"/>
    </source>
</evidence>
<keyword evidence="3" id="KW-0808">Transferase</keyword>
<comment type="caution">
    <text evidence="7">The sequence shown here is derived from an EMBL/GenBank/DDBJ whole genome shotgun (WGS) entry which is preliminary data.</text>
</comment>
<dbReference type="GO" id="GO:0008168">
    <property type="term" value="F:methyltransferase activity"/>
    <property type="evidence" value="ECO:0007669"/>
    <property type="project" value="UniProtKB-KW"/>
</dbReference>
<keyword evidence="4" id="KW-0949">S-adenosyl-L-methionine</keyword>
<keyword evidence="2 7" id="KW-0489">Methyltransferase</keyword>
<dbReference type="Gene3D" id="3.40.50.150">
    <property type="entry name" value="Vaccinia Virus protein VP39"/>
    <property type="match status" value="1"/>
</dbReference>
<dbReference type="EMBL" id="JAMSCK010000003">
    <property type="protein sequence ID" value="MCM8569702.1"/>
    <property type="molecule type" value="Genomic_DNA"/>
</dbReference>